<dbReference type="FunFam" id="3.40.47.10:FF:000018">
    <property type="entry name" value="3-oxoacyl-[acyl-carrier-protein] synthase 2"/>
    <property type="match status" value="1"/>
</dbReference>
<evidence type="ECO:0000256" key="3">
    <source>
        <dbReference type="ARBA" id="ARBA00022679"/>
    </source>
</evidence>
<dbReference type="OrthoDB" id="5334845at2759"/>
<evidence type="ECO:0000256" key="5">
    <source>
        <dbReference type="SAM" id="MobiDB-lite"/>
    </source>
</evidence>
<comment type="caution">
    <text evidence="7">The sequence shown here is derived from an EMBL/GenBank/DDBJ whole genome shotgun (WGS) entry which is preliminary data.</text>
</comment>
<feature type="region of interest" description="Disordered" evidence="5">
    <location>
        <begin position="367"/>
        <end position="386"/>
    </location>
</feature>
<evidence type="ECO:0000256" key="4">
    <source>
        <dbReference type="RuleBase" id="RU003694"/>
    </source>
</evidence>
<dbReference type="AlphaFoldDB" id="A0A8S1J6F2"/>
<keyword evidence="8" id="KW-1185">Reference proteome</keyword>
<dbReference type="PROSITE" id="PS52004">
    <property type="entry name" value="KS3_2"/>
    <property type="match status" value="1"/>
</dbReference>
<evidence type="ECO:0000313" key="7">
    <source>
        <dbReference type="EMBL" id="CAD7702873.1"/>
    </source>
</evidence>
<dbReference type="InterPro" id="IPR014031">
    <property type="entry name" value="Ketoacyl_synth_C"/>
</dbReference>
<dbReference type="PROSITE" id="PS00606">
    <property type="entry name" value="KS3_1"/>
    <property type="match status" value="1"/>
</dbReference>
<dbReference type="SUPFAM" id="SSF53901">
    <property type="entry name" value="Thiolase-like"/>
    <property type="match status" value="2"/>
</dbReference>
<dbReference type="GO" id="GO:0006633">
    <property type="term" value="P:fatty acid biosynthetic process"/>
    <property type="evidence" value="ECO:0007669"/>
    <property type="project" value="InterPro"/>
</dbReference>
<dbReference type="InterPro" id="IPR016039">
    <property type="entry name" value="Thiolase-like"/>
</dbReference>
<evidence type="ECO:0000256" key="1">
    <source>
        <dbReference type="ARBA" id="ARBA00008467"/>
    </source>
</evidence>
<sequence length="476" mass="50308">MWPRLCPRGGWRPISTADAFGYPPDIKPRRVVVTGLGLVTPLGVGVARSWRRLVRGETAVRRLREADLPETHRSHLRRIPCQVAACVPKEELETCEWAPKKESRQTAAFMHYAMVAAAEALADATWIPQTSQHRMSTGVAVGSGMSCTEDMANAGMLMSADSLRRLGPFFVPRVLPNMAAGCIGVRYGLHGPNLAPSTACAAGSHAIGDAFHMIQKGAAKVMVAGGSEACIDAVTLMGFCRLRALATKYNDNPLKASRPFDKERDGFVVGEGAGIVVLEELEHAQNRGARAYAEIRGYGVSGDGHHITQPHPTGLGASLAIMGALRNSGVNPEDVAYLNAHATSTPLGDDIEQRAIASAFGDWATKEPLPSSSAGQQHGKRSHPGLLVSSTKGATGHLLGASGAVELVFTVLSLTHRVAPATVNLTNPEPCLLAGLICQNSPKLKSSLPQHPFAAMSNSFGFGGTNSALLLTTPPF</sequence>
<name>A0A8S1J6F2_9CHLO</name>
<evidence type="ECO:0000256" key="2">
    <source>
        <dbReference type="ARBA" id="ARBA00013191"/>
    </source>
</evidence>
<proteinExistence type="inferred from homology"/>
<feature type="domain" description="Ketosynthase family 3 (KS3)" evidence="6">
    <location>
        <begin position="28"/>
        <end position="473"/>
    </location>
</feature>
<organism evidence="7 8">
    <name type="scientific">Ostreobium quekettii</name>
    <dbReference type="NCBI Taxonomy" id="121088"/>
    <lineage>
        <taxon>Eukaryota</taxon>
        <taxon>Viridiplantae</taxon>
        <taxon>Chlorophyta</taxon>
        <taxon>core chlorophytes</taxon>
        <taxon>Ulvophyceae</taxon>
        <taxon>TCBD clade</taxon>
        <taxon>Bryopsidales</taxon>
        <taxon>Ostreobineae</taxon>
        <taxon>Ostreobiaceae</taxon>
        <taxon>Ostreobium</taxon>
    </lineage>
</organism>
<dbReference type="CDD" id="cd00834">
    <property type="entry name" value="KAS_I_II"/>
    <property type="match status" value="1"/>
</dbReference>
<dbReference type="InterPro" id="IPR014030">
    <property type="entry name" value="Ketoacyl_synth_N"/>
</dbReference>
<dbReference type="PANTHER" id="PTHR11712">
    <property type="entry name" value="POLYKETIDE SYNTHASE-RELATED"/>
    <property type="match status" value="1"/>
</dbReference>
<dbReference type="EMBL" id="CAJHUC010001983">
    <property type="protein sequence ID" value="CAD7702873.1"/>
    <property type="molecule type" value="Genomic_DNA"/>
</dbReference>
<dbReference type="PANTHER" id="PTHR11712:SF297">
    <property type="entry name" value="3-OXOACYL-[ACYL-CARRIER-PROTEIN] SYNTHASE, MITOCHONDRIAL"/>
    <property type="match status" value="1"/>
</dbReference>
<dbReference type="Pfam" id="PF00109">
    <property type="entry name" value="ketoacyl-synt"/>
    <property type="match status" value="1"/>
</dbReference>
<dbReference type="Proteomes" id="UP000708148">
    <property type="component" value="Unassembled WGS sequence"/>
</dbReference>
<dbReference type="InterPro" id="IPR020841">
    <property type="entry name" value="PKS_Beta-ketoAc_synthase_dom"/>
</dbReference>
<evidence type="ECO:0000259" key="6">
    <source>
        <dbReference type="PROSITE" id="PS52004"/>
    </source>
</evidence>
<comment type="similarity">
    <text evidence="1 4">Belongs to the thiolase-like superfamily. Beta-ketoacyl-ACP synthases family.</text>
</comment>
<dbReference type="Gene3D" id="3.40.47.10">
    <property type="match status" value="1"/>
</dbReference>
<dbReference type="InterPro" id="IPR000794">
    <property type="entry name" value="Beta-ketoacyl_synthase"/>
</dbReference>
<evidence type="ECO:0000313" key="8">
    <source>
        <dbReference type="Proteomes" id="UP000708148"/>
    </source>
</evidence>
<dbReference type="Pfam" id="PF02801">
    <property type="entry name" value="Ketoacyl-synt_C"/>
    <property type="match status" value="2"/>
</dbReference>
<dbReference type="GO" id="GO:0004315">
    <property type="term" value="F:3-oxoacyl-[acyl-carrier-protein] synthase activity"/>
    <property type="evidence" value="ECO:0007669"/>
    <property type="project" value="UniProtKB-EC"/>
</dbReference>
<accession>A0A8S1J6F2</accession>
<protein>
    <recommendedName>
        <fullName evidence="2">beta-ketoacyl-[acyl-carrier-protein] synthase I</fullName>
        <ecNumber evidence="2">2.3.1.41</ecNumber>
    </recommendedName>
</protein>
<dbReference type="InterPro" id="IPR018201">
    <property type="entry name" value="Ketoacyl_synth_AS"/>
</dbReference>
<gene>
    <name evidence="7" type="ORF">OSTQU699_LOCUS8230</name>
</gene>
<dbReference type="SMART" id="SM00825">
    <property type="entry name" value="PKS_KS"/>
    <property type="match status" value="1"/>
</dbReference>
<reference evidence="7" key="1">
    <citation type="submission" date="2020-12" db="EMBL/GenBank/DDBJ databases">
        <authorList>
            <person name="Iha C."/>
        </authorList>
    </citation>
    <scope>NUCLEOTIDE SEQUENCE</scope>
</reference>
<dbReference type="GO" id="GO:0005739">
    <property type="term" value="C:mitochondrion"/>
    <property type="evidence" value="ECO:0007669"/>
    <property type="project" value="TreeGrafter"/>
</dbReference>
<keyword evidence="3 4" id="KW-0808">Transferase</keyword>
<dbReference type="EC" id="2.3.1.41" evidence="2"/>
<dbReference type="NCBIfam" id="NF005589">
    <property type="entry name" value="PRK07314.1"/>
    <property type="match status" value="1"/>
</dbReference>